<protein>
    <submittedName>
        <fullName evidence="2">Dynein light chain</fullName>
    </submittedName>
</protein>
<organism evidence="2">
    <name type="scientific">Mesocestoides corti</name>
    <name type="common">Flatworm</name>
    <dbReference type="NCBI Taxonomy" id="53468"/>
    <lineage>
        <taxon>Eukaryota</taxon>
        <taxon>Metazoa</taxon>
        <taxon>Spiralia</taxon>
        <taxon>Lophotrochozoa</taxon>
        <taxon>Platyhelminthes</taxon>
        <taxon>Cestoda</taxon>
        <taxon>Eucestoda</taxon>
        <taxon>Cyclophyllidea</taxon>
        <taxon>Mesocestoididae</taxon>
        <taxon>Mesocestoides</taxon>
    </lineage>
</organism>
<evidence type="ECO:0000256" key="1">
    <source>
        <dbReference type="SAM" id="MobiDB-lite"/>
    </source>
</evidence>
<dbReference type="AlphaFoldDB" id="A0A5K3ENN6"/>
<proteinExistence type="predicted"/>
<reference evidence="2" key="1">
    <citation type="submission" date="2019-11" db="UniProtKB">
        <authorList>
            <consortium name="WormBaseParasite"/>
        </authorList>
    </citation>
    <scope>IDENTIFICATION</scope>
</reference>
<feature type="region of interest" description="Disordered" evidence="1">
    <location>
        <begin position="1"/>
        <end position="65"/>
    </location>
</feature>
<name>A0A5K3ENN6_MESCO</name>
<accession>A0A5K3ENN6</accession>
<feature type="compositionally biased region" description="Polar residues" evidence="1">
    <location>
        <begin position="30"/>
        <end position="65"/>
    </location>
</feature>
<evidence type="ECO:0000313" key="2">
    <source>
        <dbReference type="WBParaSite" id="MCU_001868-RB"/>
    </source>
</evidence>
<sequence length="108" mass="11482">MSKLTSSTTCVGPTRPTMTPKTCALHSKNDSTTSTVPRGTLSLVNTSEATSSTNPRASATSPTGDCLSSCSNSAKMHPIPPILLLLSHYTSIKLKFDRLNHMTTTKTK</sequence>
<dbReference type="WBParaSite" id="MCU_001868-RB">
    <property type="protein sequence ID" value="MCU_001868-RB"/>
    <property type="gene ID" value="MCU_001868"/>
</dbReference>
<feature type="compositionally biased region" description="Polar residues" evidence="1">
    <location>
        <begin position="1"/>
        <end position="20"/>
    </location>
</feature>